<name>A0A0B0P309_GOSAR</name>
<proteinExistence type="predicted"/>
<dbReference type="Proteomes" id="UP000032142">
    <property type="component" value="Unassembled WGS sequence"/>
</dbReference>
<reference evidence="2" key="1">
    <citation type="submission" date="2014-09" db="EMBL/GenBank/DDBJ databases">
        <authorList>
            <person name="Mudge J."/>
            <person name="Ramaraj T."/>
            <person name="Lindquist I.E."/>
            <person name="Bharti A.K."/>
            <person name="Sundararajan A."/>
            <person name="Cameron C.T."/>
            <person name="Woodward J.E."/>
            <person name="May G.D."/>
            <person name="Brubaker C."/>
            <person name="Broadhvest J."/>
            <person name="Wilkins T.A."/>
        </authorList>
    </citation>
    <scope>NUCLEOTIDE SEQUENCE</scope>
    <source>
        <strain evidence="2">cv. AKA8401</strain>
    </source>
</reference>
<keyword evidence="2" id="KW-1185">Reference proteome</keyword>
<evidence type="ECO:0000313" key="1">
    <source>
        <dbReference type="EMBL" id="KHG19262.1"/>
    </source>
</evidence>
<dbReference type="AlphaFoldDB" id="A0A0B0P309"/>
<evidence type="ECO:0000313" key="2">
    <source>
        <dbReference type="Proteomes" id="UP000032142"/>
    </source>
</evidence>
<sequence length="29" mass="3453">MHGTKCARLIIKHYVCEPTTYIFSINYLH</sequence>
<accession>A0A0B0P309</accession>
<organism evidence="1 2">
    <name type="scientific">Gossypium arboreum</name>
    <name type="common">Tree cotton</name>
    <name type="synonym">Gossypium nanking</name>
    <dbReference type="NCBI Taxonomy" id="29729"/>
    <lineage>
        <taxon>Eukaryota</taxon>
        <taxon>Viridiplantae</taxon>
        <taxon>Streptophyta</taxon>
        <taxon>Embryophyta</taxon>
        <taxon>Tracheophyta</taxon>
        <taxon>Spermatophyta</taxon>
        <taxon>Magnoliopsida</taxon>
        <taxon>eudicotyledons</taxon>
        <taxon>Gunneridae</taxon>
        <taxon>Pentapetalae</taxon>
        <taxon>rosids</taxon>
        <taxon>malvids</taxon>
        <taxon>Malvales</taxon>
        <taxon>Malvaceae</taxon>
        <taxon>Malvoideae</taxon>
        <taxon>Gossypium</taxon>
    </lineage>
</organism>
<dbReference type="EMBL" id="KN412617">
    <property type="protein sequence ID" value="KHG19262.1"/>
    <property type="molecule type" value="Genomic_DNA"/>
</dbReference>
<protein>
    <submittedName>
        <fullName evidence="1">Uncharacterized protein</fullName>
    </submittedName>
</protein>
<gene>
    <name evidence="1" type="ORF">F383_24711</name>
</gene>